<dbReference type="Proteomes" id="UP001225644">
    <property type="component" value="Unassembled WGS sequence"/>
</dbReference>
<dbReference type="PANTHER" id="PTHR33221">
    <property type="entry name" value="WINGED HELIX-TURN-HELIX TRANSCRIPTIONAL REGULATOR, RRF2 FAMILY"/>
    <property type="match status" value="1"/>
</dbReference>
<dbReference type="InterPro" id="IPR030489">
    <property type="entry name" value="TR_Rrf2-type_CS"/>
</dbReference>
<organism evidence="2 3">
    <name type="scientific">Desulfofundulus luciae</name>
    <dbReference type="NCBI Taxonomy" id="74702"/>
    <lineage>
        <taxon>Bacteria</taxon>
        <taxon>Bacillati</taxon>
        <taxon>Bacillota</taxon>
        <taxon>Clostridia</taxon>
        <taxon>Eubacteriales</taxon>
        <taxon>Peptococcaceae</taxon>
        <taxon>Desulfofundulus</taxon>
    </lineage>
</organism>
<keyword evidence="1" id="KW-0238">DNA-binding</keyword>
<dbReference type="PROSITE" id="PS01332">
    <property type="entry name" value="HTH_RRF2_1"/>
    <property type="match status" value="1"/>
</dbReference>
<dbReference type="Gene3D" id="1.10.10.10">
    <property type="entry name" value="Winged helix-like DNA-binding domain superfamily/Winged helix DNA-binding domain"/>
    <property type="match status" value="1"/>
</dbReference>
<evidence type="ECO:0000313" key="3">
    <source>
        <dbReference type="Proteomes" id="UP001225644"/>
    </source>
</evidence>
<name>A0ABU0B2V8_9FIRM</name>
<comment type="caution">
    <text evidence="2">The sequence shown here is derived from an EMBL/GenBank/DDBJ whole genome shotgun (WGS) entry which is preliminary data.</text>
</comment>
<dbReference type="InterPro" id="IPR036390">
    <property type="entry name" value="WH_DNA-bd_sf"/>
</dbReference>
<gene>
    <name evidence="2" type="ORF">J2Z49_002174</name>
</gene>
<dbReference type="PROSITE" id="PS51197">
    <property type="entry name" value="HTH_RRF2_2"/>
    <property type="match status" value="1"/>
</dbReference>
<dbReference type="Pfam" id="PF02082">
    <property type="entry name" value="Rrf2"/>
    <property type="match status" value="1"/>
</dbReference>
<reference evidence="2 3" key="1">
    <citation type="submission" date="2023-07" db="EMBL/GenBank/DDBJ databases">
        <title>Genomic Encyclopedia of Type Strains, Phase IV (KMG-IV): sequencing the most valuable type-strain genomes for metagenomic binning, comparative biology and taxonomic classification.</title>
        <authorList>
            <person name="Goeker M."/>
        </authorList>
    </citation>
    <scope>NUCLEOTIDE SEQUENCE [LARGE SCALE GENOMIC DNA]</scope>
    <source>
        <strain evidence="2 3">DSM 12396</strain>
    </source>
</reference>
<dbReference type="EMBL" id="JAUSUX010000018">
    <property type="protein sequence ID" value="MDQ0287057.1"/>
    <property type="molecule type" value="Genomic_DNA"/>
</dbReference>
<evidence type="ECO:0000313" key="2">
    <source>
        <dbReference type="EMBL" id="MDQ0287057.1"/>
    </source>
</evidence>
<evidence type="ECO:0000256" key="1">
    <source>
        <dbReference type="ARBA" id="ARBA00023125"/>
    </source>
</evidence>
<dbReference type="SUPFAM" id="SSF46785">
    <property type="entry name" value="Winged helix' DNA-binding domain"/>
    <property type="match status" value="1"/>
</dbReference>
<proteinExistence type="predicted"/>
<dbReference type="NCBIfam" id="TIGR00738">
    <property type="entry name" value="rrf2_super"/>
    <property type="match status" value="1"/>
</dbReference>
<sequence length="145" mass="16149">MRLSTRGHYGLKAMFDLALHYGTEPIPLKSVAERQSLSEHYLEQLIARLRKAGLVKSVRGAQGGYILAREPENIKVGDIIRALEGPIAPVECVKEVDPKECDQADYCISRTVWARVRDSIAGVLDSISLADMCRDAAKIRQTREL</sequence>
<dbReference type="InterPro" id="IPR000944">
    <property type="entry name" value="Tscrpt_reg_Rrf2"/>
</dbReference>
<dbReference type="InterPro" id="IPR036388">
    <property type="entry name" value="WH-like_DNA-bd_sf"/>
</dbReference>
<accession>A0ABU0B2V8</accession>
<keyword evidence="3" id="KW-1185">Reference proteome</keyword>
<protein>
    <submittedName>
        <fullName evidence="2">Rrf2 family protein</fullName>
    </submittedName>
</protein>
<dbReference type="PANTHER" id="PTHR33221:SF5">
    <property type="entry name" value="HTH-TYPE TRANSCRIPTIONAL REGULATOR ISCR"/>
    <property type="match status" value="1"/>
</dbReference>
<dbReference type="RefSeq" id="WP_307402909.1">
    <property type="nucleotide sequence ID" value="NZ_JAUSUX010000018.1"/>
</dbReference>